<feature type="non-terminal residue" evidence="1">
    <location>
        <position position="1"/>
    </location>
</feature>
<sequence>LHDNPGMQIRCIPCALADMTTHEGALEGTIADLTPAQLEEIEEGLRARKN</sequence>
<comment type="caution">
    <text evidence="1">The sequence shown here is derived from an EMBL/GenBank/DDBJ whole genome shotgun (WGS) entry which is preliminary data.</text>
</comment>
<reference evidence="1" key="1">
    <citation type="journal article" date="2014" name="Front. Microbiol.">
        <title>High frequency of phylogenetically diverse reductive dehalogenase-homologous genes in deep subseafloor sedimentary metagenomes.</title>
        <authorList>
            <person name="Kawai M."/>
            <person name="Futagami T."/>
            <person name="Toyoda A."/>
            <person name="Takaki Y."/>
            <person name="Nishi S."/>
            <person name="Hori S."/>
            <person name="Arai W."/>
            <person name="Tsubouchi T."/>
            <person name="Morono Y."/>
            <person name="Uchiyama I."/>
            <person name="Ito T."/>
            <person name="Fujiyama A."/>
            <person name="Inagaki F."/>
            <person name="Takami H."/>
        </authorList>
    </citation>
    <scope>NUCLEOTIDE SEQUENCE</scope>
    <source>
        <strain evidence="1">Expedition CK06-06</strain>
    </source>
</reference>
<organism evidence="1">
    <name type="scientific">marine sediment metagenome</name>
    <dbReference type="NCBI Taxonomy" id="412755"/>
    <lineage>
        <taxon>unclassified sequences</taxon>
        <taxon>metagenomes</taxon>
        <taxon>ecological metagenomes</taxon>
    </lineage>
</organism>
<name>X1NHZ0_9ZZZZ</name>
<evidence type="ECO:0000313" key="1">
    <source>
        <dbReference type="EMBL" id="GAI43228.1"/>
    </source>
</evidence>
<accession>X1NHZ0</accession>
<dbReference type="AlphaFoldDB" id="X1NHZ0"/>
<proteinExistence type="predicted"/>
<gene>
    <name evidence="1" type="ORF">S06H3_50435</name>
</gene>
<dbReference type="EMBL" id="BARV01031935">
    <property type="protein sequence ID" value="GAI43228.1"/>
    <property type="molecule type" value="Genomic_DNA"/>
</dbReference>
<protein>
    <submittedName>
        <fullName evidence="1">Uncharacterized protein</fullName>
    </submittedName>
</protein>